<organism evidence="2 3">
    <name type="scientific">Pseudopithomyces chartarum</name>
    <dbReference type="NCBI Taxonomy" id="1892770"/>
    <lineage>
        <taxon>Eukaryota</taxon>
        <taxon>Fungi</taxon>
        <taxon>Dikarya</taxon>
        <taxon>Ascomycota</taxon>
        <taxon>Pezizomycotina</taxon>
        <taxon>Dothideomycetes</taxon>
        <taxon>Pleosporomycetidae</taxon>
        <taxon>Pleosporales</taxon>
        <taxon>Massarineae</taxon>
        <taxon>Didymosphaeriaceae</taxon>
        <taxon>Pseudopithomyces</taxon>
    </lineage>
</organism>
<accession>A0AAN6M1W8</accession>
<dbReference type="AlphaFoldDB" id="A0AAN6M1W8"/>
<sequence length="663" mass="73038">MTSPSSARRSSNHSATGSSPQAASENVSGNVGEVTFSSLQERRASLRSSSKGSVEGPKKQGGNEAQQEEGGEEQNSKKPGKKSTLADKFHAWPNKDPHPPGEPQVPALEKHWGWIITSPGKGEKPHDFSKQPAAFSSDGQTEPPLWENREFAWKKGNRHTDINGVQVDQEDHLVLRLIDMSKEKIKKEIENKEKVRKKRGKKGKGSDGEEGDLIPKRLPRHCAFHGKPKDWNDSHSITKMNQSRKDYIKRVCCDKIWTNLEAEFIANQFKNTPAISIMKLTCSLNDRFLGKQYIADPQEWDNPSVGRTIECVRAEYLTYKDQYDQGEAPYKKQERDNNEVVVSTGLTVGEMMDSVKATVDIPDGPSGMPNYTGSSLTIAKLLLHASQREPPVSMKKLGKKTKDNIIDRLEAADKYGVDDNGLPNIPGSEKPGPGSLSVVVVNTVFELGQNPEKAAYNIPIQRLQREKVQATKKGQKKEAAELQGLIGSLFAAQDAAEDVEASEARTSASRKRTRSRSNSNTADSPSKRRKNSAASQQSSKSKSSTNSTGSRPRSRTPSRVKINEQANQIIEPSGDESDTVEPPKTISPRRKQSSASPRRVSSSPKSSTHSRRSSTRSHRSNSKDEAVVIAEEIDETPEEAAEQNYGNTDSEVDYADDGLDISD</sequence>
<dbReference type="Proteomes" id="UP001280581">
    <property type="component" value="Unassembled WGS sequence"/>
</dbReference>
<proteinExistence type="predicted"/>
<gene>
    <name evidence="2" type="ORF">GRF29_44g1919899</name>
</gene>
<feature type="region of interest" description="Disordered" evidence="1">
    <location>
        <begin position="1"/>
        <end position="144"/>
    </location>
</feature>
<feature type="region of interest" description="Disordered" evidence="1">
    <location>
        <begin position="500"/>
        <end position="663"/>
    </location>
</feature>
<protein>
    <submittedName>
        <fullName evidence="2">Uncharacterized protein</fullName>
    </submittedName>
</protein>
<name>A0AAN6M1W8_9PLEO</name>
<feature type="compositionally biased region" description="Low complexity" evidence="1">
    <location>
        <begin position="593"/>
        <end position="607"/>
    </location>
</feature>
<feature type="compositionally biased region" description="Acidic residues" evidence="1">
    <location>
        <begin position="650"/>
        <end position="663"/>
    </location>
</feature>
<reference evidence="2 3" key="1">
    <citation type="submission" date="2021-02" db="EMBL/GenBank/DDBJ databases">
        <title>Genome assembly of Pseudopithomyces chartarum.</title>
        <authorList>
            <person name="Jauregui R."/>
            <person name="Singh J."/>
            <person name="Voisey C."/>
        </authorList>
    </citation>
    <scope>NUCLEOTIDE SEQUENCE [LARGE SCALE GENOMIC DNA]</scope>
    <source>
        <strain evidence="2 3">AGR01</strain>
    </source>
</reference>
<feature type="compositionally biased region" description="Basic residues" evidence="1">
    <location>
        <begin position="608"/>
        <end position="620"/>
    </location>
</feature>
<feature type="region of interest" description="Disordered" evidence="1">
    <location>
        <begin position="189"/>
        <end position="214"/>
    </location>
</feature>
<feature type="compositionally biased region" description="Low complexity" evidence="1">
    <location>
        <begin position="532"/>
        <end position="551"/>
    </location>
</feature>
<evidence type="ECO:0000313" key="2">
    <source>
        <dbReference type="EMBL" id="KAK3210177.1"/>
    </source>
</evidence>
<dbReference type="EMBL" id="WVTA01000005">
    <property type="protein sequence ID" value="KAK3210177.1"/>
    <property type="molecule type" value="Genomic_DNA"/>
</dbReference>
<feature type="compositionally biased region" description="Acidic residues" evidence="1">
    <location>
        <begin position="631"/>
        <end position="641"/>
    </location>
</feature>
<feature type="compositionally biased region" description="Polar residues" evidence="1">
    <location>
        <begin position="16"/>
        <end position="39"/>
    </location>
</feature>
<evidence type="ECO:0000313" key="3">
    <source>
        <dbReference type="Proteomes" id="UP001280581"/>
    </source>
</evidence>
<evidence type="ECO:0000256" key="1">
    <source>
        <dbReference type="SAM" id="MobiDB-lite"/>
    </source>
</evidence>
<comment type="caution">
    <text evidence="2">The sequence shown here is derived from an EMBL/GenBank/DDBJ whole genome shotgun (WGS) entry which is preliminary data.</text>
</comment>
<keyword evidence="3" id="KW-1185">Reference proteome</keyword>
<feature type="compositionally biased region" description="Basic and acidic residues" evidence="1">
    <location>
        <begin position="84"/>
        <end position="99"/>
    </location>
</feature>
<feature type="compositionally biased region" description="Basic residues" evidence="1">
    <location>
        <begin position="194"/>
        <end position="203"/>
    </location>
</feature>
<feature type="compositionally biased region" description="Low complexity" evidence="1">
    <location>
        <begin position="1"/>
        <end position="15"/>
    </location>
</feature>